<dbReference type="Proteomes" id="UP000028058">
    <property type="component" value="Unassembled WGS sequence"/>
</dbReference>
<protein>
    <recommendedName>
        <fullName evidence="2">histidine kinase</fullName>
        <ecNumber evidence="2">2.7.13.3</ecNumber>
    </recommendedName>
</protein>
<evidence type="ECO:0000256" key="2">
    <source>
        <dbReference type="ARBA" id="ARBA00012438"/>
    </source>
</evidence>
<accession>A0A3R7LI97</accession>
<comment type="catalytic activity">
    <reaction evidence="1">
        <text>ATP + protein L-histidine = ADP + protein N-phospho-L-histidine.</text>
        <dbReference type="EC" id="2.7.13.3"/>
    </reaction>
</comment>
<dbReference type="EC" id="2.7.13.3" evidence="2"/>
<organism evidence="8 9">
    <name type="scientific">Streptomyces xinghaiensis</name>
    <dbReference type="NCBI Taxonomy" id="1038928"/>
    <lineage>
        <taxon>Bacteria</taxon>
        <taxon>Bacillati</taxon>
        <taxon>Actinomycetota</taxon>
        <taxon>Actinomycetes</taxon>
        <taxon>Kitasatosporales</taxon>
        <taxon>Streptomycetaceae</taxon>
        <taxon>Streptomyces</taxon>
    </lineage>
</organism>
<name>A0A3R7LI97_9ACTN</name>
<feature type="compositionally biased region" description="Low complexity" evidence="7">
    <location>
        <begin position="387"/>
        <end position="409"/>
    </location>
</feature>
<evidence type="ECO:0000256" key="7">
    <source>
        <dbReference type="SAM" id="MobiDB-lite"/>
    </source>
</evidence>
<keyword evidence="3" id="KW-0597">Phosphoprotein</keyword>
<dbReference type="GO" id="GO:0005886">
    <property type="term" value="C:plasma membrane"/>
    <property type="evidence" value="ECO:0007669"/>
    <property type="project" value="TreeGrafter"/>
</dbReference>
<dbReference type="RefSeq" id="WP_050364666.1">
    <property type="nucleotide sequence ID" value="NZ_CP134822.1"/>
</dbReference>
<dbReference type="InterPro" id="IPR050428">
    <property type="entry name" value="TCS_sensor_his_kinase"/>
</dbReference>
<dbReference type="PANTHER" id="PTHR45436:SF5">
    <property type="entry name" value="SENSOR HISTIDINE KINASE TRCS"/>
    <property type="match status" value="1"/>
</dbReference>
<feature type="region of interest" description="Disordered" evidence="7">
    <location>
        <begin position="353"/>
        <end position="476"/>
    </location>
</feature>
<keyword evidence="8" id="KW-0547">Nucleotide-binding</keyword>
<dbReference type="GO" id="GO:0004673">
    <property type="term" value="F:protein histidine kinase activity"/>
    <property type="evidence" value="ECO:0007669"/>
    <property type="project" value="UniProtKB-EC"/>
</dbReference>
<sequence>MIESHLLPELFLGGGLAATLAALVLQTRGKHRLKQAKAAVEEQSEQARQRAELERYANRAAESEARHLVERRLPAVVDVEARGHPGVVVPGLLEPDLKGTPVDSAYTAAEDLVREAVAITRESIGRDARAGVRGIADEAQTYLVRLQMKIDEELDKYPSAGAYHQSLTDIDHFATRALHTLQRLRILAGSWPGVQRANCTFREIVESARGRIDAYDRVSFTYLPRTAELFVEGRVVEPVTVALTELLNNATSYSSDRVTVYVQEVQSGFSIVVEDTGLGMNVFQREEAERLLRRSTVMDVTNLRDERQLGFAIVGRLAGDYGFRADVGAPSAGGGVKAVILVPNALMGDAPEDTGAVHIGRDAPAAGTAVRPETAVRPDTAGRPRTGDAPPADEAPAPAPGPAGSRGVPAEPPLSTESGLPKRRRRGRTRTPEGPSQEAASDTTDPDTLAAGFDQMRRALSAGYAAPDTGGTPTDD</sequence>
<dbReference type="GO" id="GO:0005524">
    <property type="term" value="F:ATP binding"/>
    <property type="evidence" value="ECO:0007669"/>
    <property type="project" value="UniProtKB-KW"/>
</dbReference>
<keyword evidence="6" id="KW-0175">Coiled coil</keyword>
<keyword evidence="5" id="KW-0418">Kinase</keyword>
<evidence type="ECO:0000256" key="3">
    <source>
        <dbReference type="ARBA" id="ARBA00022553"/>
    </source>
</evidence>
<dbReference type="EMBL" id="JNAD02000026">
    <property type="protein sequence ID" value="RKM90101.1"/>
    <property type="molecule type" value="Genomic_DNA"/>
</dbReference>
<evidence type="ECO:0000256" key="5">
    <source>
        <dbReference type="ARBA" id="ARBA00022777"/>
    </source>
</evidence>
<dbReference type="InterPro" id="IPR036890">
    <property type="entry name" value="HATPase_C_sf"/>
</dbReference>
<reference evidence="8 9" key="1">
    <citation type="journal article" date="2014" name="Genome Announc.">
        <title>Draft Genome Sequence of Streptomyces fradiae ATCC 19609, a Strain Highly Sensitive to Antibiotics.</title>
        <authorList>
            <person name="Bekker O.B."/>
            <person name="Klimina K.M."/>
            <person name="Vatlin A.A."/>
            <person name="Zakharevich N.V."/>
            <person name="Kasianov A.S."/>
            <person name="Danilenko V.N."/>
        </authorList>
    </citation>
    <scope>NUCLEOTIDE SEQUENCE [LARGE SCALE GENOMIC DNA]</scope>
    <source>
        <strain evidence="8 9">ATCC 19609</strain>
    </source>
</reference>
<dbReference type="Gene3D" id="3.30.565.10">
    <property type="entry name" value="Histidine kinase-like ATPase, C-terminal domain"/>
    <property type="match status" value="1"/>
</dbReference>
<evidence type="ECO:0000313" key="9">
    <source>
        <dbReference type="Proteomes" id="UP000028058"/>
    </source>
</evidence>
<comment type="caution">
    <text evidence="8">The sequence shown here is derived from an EMBL/GenBank/DDBJ whole genome shotgun (WGS) entry which is preliminary data.</text>
</comment>
<keyword evidence="4" id="KW-0808">Transferase</keyword>
<keyword evidence="9" id="KW-1185">Reference proteome</keyword>
<evidence type="ECO:0000256" key="6">
    <source>
        <dbReference type="SAM" id="Coils"/>
    </source>
</evidence>
<dbReference type="PANTHER" id="PTHR45436">
    <property type="entry name" value="SENSOR HISTIDINE KINASE YKOH"/>
    <property type="match status" value="1"/>
</dbReference>
<proteinExistence type="predicted"/>
<feature type="compositionally biased region" description="Basic and acidic residues" evidence="7">
    <location>
        <begin position="374"/>
        <end position="386"/>
    </location>
</feature>
<dbReference type="GO" id="GO:0000160">
    <property type="term" value="P:phosphorelay signal transduction system"/>
    <property type="evidence" value="ECO:0007669"/>
    <property type="project" value="TreeGrafter"/>
</dbReference>
<evidence type="ECO:0000313" key="8">
    <source>
        <dbReference type="EMBL" id="RKM90101.1"/>
    </source>
</evidence>
<keyword evidence="8" id="KW-0067">ATP-binding</keyword>
<dbReference type="SUPFAM" id="SSF55874">
    <property type="entry name" value="ATPase domain of HSP90 chaperone/DNA topoisomerase II/histidine kinase"/>
    <property type="match status" value="1"/>
</dbReference>
<dbReference type="OrthoDB" id="3529403at2"/>
<evidence type="ECO:0000256" key="1">
    <source>
        <dbReference type="ARBA" id="ARBA00000085"/>
    </source>
</evidence>
<evidence type="ECO:0000256" key="4">
    <source>
        <dbReference type="ARBA" id="ARBA00022679"/>
    </source>
</evidence>
<feature type="coiled-coil region" evidence="6">
    <location>
        <begin position="30"/>
        <end position="66"/>
    </location>
</feature>
<gene>
    <name evidence="8" type="ORF">SFRA_032230</name>
</gene>
<dbReference type="AlphaFoldDB" id="A0A3R7LI97"/>